<dbReference type="Proteomes" id="UP000780801">
    <property type="component" value="Unassembled WGS sequence"/>
</dbReference>
<sequence length="286" mass="32518">MVLTVQRIVALLTTEQELVKGAARQHGQDSSTFPGHQQSPSSSIASQQQLPPSQQHQQQRQSQPPHGNTLGKFHDIIYMLHCGPLADRTLSLCDSESVLNALVQMRDGSTHESFENQLLILANLLSRFFHWIDSQENEECIEQLKLRVASYAGTPELFVYILDSIFRYLDGRWARTPEVKEEAPRPKPITTTSLLDINREREPIRFSSSGQTGGYMNYGDTRLFARGRSLKEREIPKGHARGAEERAFEISDLVARCIDRQDDPEALEQLMRRFNMHLGMKVDTAM</sequence>
<dbReference type="EMBL" id="JAABOA010001177">
    <property type="protein sequence ID" value="KAF9582115.1"/>
    <property type="molecule type" value="Genomic_DNA"/>
</dbReference>
<dbReference type="AlphaFoldDB" id="A0A9P6KEU7"/>
<feature type="region of interest" description="Disordered" evidence="1">
    <location>
        <begin position="21"/>
        <end position="66"/>
    </location>
</feature>
<feature type="compositionally biased region" description="Low complexity" evidence="1">
    <location>
        <begin position="37"/>
        <end position="65"/>
    </location>
</feature>
<name>A0A9P6KEU7_9FUNG</name>
<accession>A0A9P6KEU7</accession>
<organism evidence="2 3">
    <name type="scientific">Lunasporangiospora selenospora</name>
    <dbReference type="NCBI Taxonomy" id="979761"/>
    <lineage>
        <taxon>Eukaryota</taxon>
        <taxon>Fungi</taxon>
        <taxon>Fungi incertae sedis</taxon>
        <taxon>Mucoromycota</taxon>
        <taxon>Mortierellomycotina</taxon>
        <taxon>Mortierellomycetes</taxon>
        <taxon>Mortierellales</taxon>
        <taxon>Mortierellaceae</taxon>
        <taxon>Lunasporangiospora</taxon>
    </lineage>
</organism>
<feature type="non-terminal residue" evidence="2">
    <location>
        <position position="286"/>
    </location>
</feature>
<dbReference type="OrthoDB" id="69088at2759"/>
<evidence type="ECO:0000313" key="3">
    <source>
        <dbReference type="Proteomes" id="UP000780801"/>
    </source>
</evidence>
<keyword evidence="3" id="KW-1185">Reference proteome</keyword>
<evidence type="ECO:0000313" key="2">
    <source>
        <dbReference type="EMBL" id="KAF9582115.1"/>
    </source>
</evidence>
<comment type="caution">
    <text evidence="2">The sequence shown here is derived from an EMBL/GenBank/DDBJ whole genome shotgun (WGS) entry which is preliminary data.</text>
</comment>
<gene>
    <name evidence="2" type="ORF">BGW38_000625</name>
</gene>
<evidence type="ECO:0000256" key="1">
    <source>
        <dbReference type="SAM" id="MobiDB-lite"/>
    </source>
</evidence>
<reference evidence="2" key="1">
    <citation type="journal article" date="2020" name="Fungal Divers.">
        <title>Resolving the Mortierellaceae phylogeny through synthesis of multi-gene phylogenetics and phylogenomics.</title>
        <authorList>
            <person name="Vandepol N."/>
            <person name="Liber J."/>
            <person name="Desiro A."/>
            <person name="Na H."/>
            <person name="Kennedy M."/>
            <person name="Barry K."/>
            <person name="Grigoriev I.V."/>
            <person name="Miller A.N."/>
            <person name="O'Donnell K."/>
            <person name="Stajich J.E."/>
            <person name="Bonito G."/>
        </authorList>
    </citation>
    <scope>NUCLEOTIDE SEQUENCE</scope>
    <source>
        <strain evidence="2">KOD1015</strain>
    </source>
</reference>
<proteinExistence type="predicted"/>
<protein>
    <submittedName>
        <fullName evidence="2">Uncharacterized protein</fullName>
    </submittedName>
</protein>